<dbReference type="Gene3D" id="3.30.1340.30">
    <property type="match status" value="1"/>
</dbReference>
<feature type="chain" id="PRO_5011715527" evidence="1">
    <location>
        <begin position="26"/>
        <end position="165"/>
    </location>
</feature>
<name>A0A1I0S589_9BACT</name>
<evidence type="ECO:0000256" key="1">
    <source>
        <dbReference type="SAM" id="SignalP"/>
    </source>
</evidence>
<evidence type="ECO:0000313" key="3">
    <source>
        <dbReference type="EMBL" id="SEW50035.1"/>
    </source>
</evidence>
<dbReference type="Pfam" id="PF04972">
    <property type="entry name" value="BON"/>
    <property type="match status" value="1"/>
</dbReference>
<dbReference type="AlphaFoldDB" id="A0A1I0S589"/>
<dbReference type="PROSITE" id="PS50914">
    <property type="entry name" value="BON"/>
    <property type="match status" value="1"/>
</dbReference>
<dbReference type="Proteomes" id="UP000199310">
    <property type="component" value="Unassembled WGS sequence"/>
</dbReference>
<feature type="domain" description="BON" evidence="2">
    <location>
        <begin position="24"/>
        <end position="91"/>
    </location>
</feature>
<keyword evidence="1" id="KW-0732">Signal</keyword>
<evidence type="ECO:0000313" key="4">
    <source>
        <dbReference type="Proteomes" id="UP000199310"/>
    </source>
</evidence>
<organism evidence="3 4">
    <name type="scientific">Chitinophaga arvensicola</name>
    <dbReference type="NCBI Taxonomy" id="29529"/>
    <lineage>
        <taxon>Bacteria</taxon>
        <taxon>Pseudomonadati</taxon>
        <taxon>Bacteroidota</taxon>
        <taxon>Chitinophagia</taxon>
        <taxon>Chitinophagales</taxon>
        <taxon>Chitinophagaceae</taxon>
        <taxon>Chitinophaga</taxon>
    </lineage>
</organism>
<evidence type="ECO:0000259" key="2">
    <source>
        <dbReference type="PROSITE" id="PS50914"/>
    </source>
</evidence>
<reference evidence="4" key="1">
    <citation type="submission" date="2016-10" db="EMBL/GenBank/DDBJ databases">
        <authorList>
            <person name="Varghese N."/>
            <person name="Submissions S."/>
        </authorList>
    </citation>
    <scope>NUCLEOTIDE SEQUENCE [LARGE SCALE GENOMIC DNA]</scope>
    <source>
        <strain evidence="4">DSM 3695</strain>
    </source>
</reference>
<feature type="signal peptide" evidence="1">
    <location>
        <begin position="1"/>
        <end position="25"/>
    </location>
</feature>
<protein>
    <submittedName>
        <fullName evidence="3">BON domain-containing protein</fullName>
    </submittedName>
</protein>
<dbReference type="PROSITE" id="PS51257">
    <property type="entry name" value="PROKAR_LIPOPROTEIN"/>
    <property type="match status" value="1"/>
</dbReference>
<sequence length="165" mass="17099">MTMKLKLLSTLILSMGILFMVSCKSKPKDADIQAAVTTALQSTPGVSADVKDGVVTLSGAVASQADKDAAEAAVKLNQGVKSVVNNVTVTPPPPPPAPTPEVTADDALKTSVASIVKDFPGIQADVKDGVIIITGEQKADRWKKLKIALDALKPKKVDASGLKVK</sequence>
<dbReference type="EMBL" id="FOJG01000002">
    <property type="protein sequence ID" value="SEW50035.1"/>
    <property type="molecule type" value="Genomic_DNA"/>
</dbReference>
<dbReference type="STRING" id="29529.SAMN04488122_3667"/>
<proteinExistence type="predicted"/>
<dbReference type="InterPro" id="IPR007055">
    <property type="entry name" value="BON_dom"/>
</dbReference>
<keyword evidence="4" id="KW-1185">Reference proteome</keyword>
<gene>
    <name evidence="3" type="ORF">SAMN04488122_3667</name>
</gene>
<accession>A0A1I0S589</accession>